<reference evidence="1" key="1">
    <citation type="submission" date="2020-11" db="EMBL/GenBank/DDBJ databases">
        <authorList>
            <person name="Konstantinou D."/>
            <person name="Gkelis S."/>
            <person name="Popin R."/>
            <person name="Fewer D."/>
            <person name="Sivonen K."/>
        </authorList>
    </citation>
    <scope>NUCLEOTIDE SEQUENCE</scope>
    <source>
        <strain evidence="1">TAU-MAC 1115</strain>
    </source>
</reference>
<dbReference type="Proteomes" id="UP000717364">
    <property type="component" value="Unassembled WGS sequence"/>
</dbReference>
<proteinExistence type="predicted"/>
<accession>A0A947DI31</accession>
<dbReference type="Gene3D" id="3.40.50.1820">
    <property type="entry name" value="alpha/beta hydrolase"/>
    <property type="match status" value="1"/>
</dbReference>
<dbReference type="InterPro" id="IPR029058">
    <property type="entry name" value="AB_hydrolase_fold"/>
</dbReference>
<name>A0A947DI31_9CYAN</name>
<comment type="caution">
    <text evidence="1">The sequence shown here is derived from an EMBL/GenBank/DDBJ whole genome shotgun (WGS) entry which is preliminary data.</text>
</comment>
<dbReference type="SUPFAM" id="SSF53474">
    <property type="entry name" value="alpha/beta-Hydrolases"/>
    <property type="match status" value="1"/>
</dbReference>
<evidence type="ECO:0000313" key="2">
    <source>
        <dbReference type="Proteomes" id="UP000717364"/>
    </source>
</evidence>
<evidence type="ECO:0000313" key="1">
    <source>
        <dbReference type="EMBL" id="MBT9317572.1"/>
    </source>
</evidence>
<organism evidence="1 2">
    <name type="scientific">Leptothoe spongobia TAU-MAC 1115</name>
    <dbReference type="NCBI Taxonomy" id="1967444"/>
    <lineage>
        <taxon>Bacteria</taxon>
        <taxon>Bacillati</taxon>
        <taxon>Cyanobacteriota</taxon>
        <taxon>Cyanophyceae</taxon>
        <taxon>Nodosilineales</taxon>
        <taxon>Cymatolegaceae</taxon>
        <taxon>Leptothoe</taxon>
        <taxon>Leptothoe spongobia</taxon>
    </lineage>
</organism>
<dbReference type="EMBL" id="JADOES010000050">
    <property type="protein sequence ID" value="MBT9317572.1"/>
    <property type="molecule type" value="Genomic_DNA"/>
</dbReference>
<sequence length="788" mass="86313">MSFQLSLPDSSDLLSFAQNISADIGNLSLSDFSNRSIRDVTNSLTSTSLELEPLVEAGLQEIDVLSSQTISQVLPGIVVSAESPISLDQTVADPGKDGLNNLPIEGQIVGERGSEDLTSSSQVSSQGFFDNFFRRTVARFDLNADLANEDSFYNLPYPFDLRLDELGRPELSDFPIWDDNPVIRGLRQIADDEVGFSTVTAGYFRFNRPLADLDPEDIIPADLQSPILLMDVDPTSPERGKLYPTIASTPRPDLNYVPDFLLSVGPAPGIVLHPKRQYAYVVQRSLRDIVGRRLDTPDTLERLLANGPPQNPAEIDAYEVYQPLRETLQQVGLSRRDIAIATVFTTGDPVGEMAQLSQQVVDRYDLTIENLRLDPDDGATHERFWEFHGTIEFPQFQQGTPPFNSEGLFDFTPDGLLVEQRLENAPVVITIPKGQFLTDEGFPLLMYQHGSNGLSTQVVDRGPILVPGGERVPGLGPAHVVAEYGIATVSSALPLNPERLENAPTDAYLNFANLAAYRDTFRQGVFEQRLLLEALEDLEIPAELIPEDDVNFRVDTDAFRVDTDAVAVLGQSLGAQFANMLGAIEPNVGVVIPTGSPGLWPLLISETELSDAAGLLLGTLQPLDPLYPGLQLLEEAWEVADPIVYAPYLAQRPLAGHPVRSVYKPVGQGDTEVPEVVFNAMALATGLRQSGAIIWPEMQVSLALDGLEGIEPYPVANNLLSDDGRPYTGVVVQYQGDGIADSHTIFSQLDEVKFQYANFLTTWFETDVAEVLDPLLFELDSQPIVLNA</sequence>
<reference evidence="1" key="2">
    <citation type="journal article" date="2021" name="Mar. Drugs">
        <title>Genome Reduction and Secondary Metabolism of the Marine Sponge-Associated Cyanobacterium Leptothoe.</title>
        <authorList>
            <person name="Konstantinou D."/>
            <person name="Popin R.V."/>
            <person name="Fewer D.P."/>
            <person name="Sivonen K."/>
            <person name="Gkelis S."/>
        </authorList>
    </citation>
    <scope>NUCLEOTIDE SEQUENCE</scope>
    <source>
        <strain evidence="1">TAU-MAC 1115</strain>
    </source>
</reference>
<dbReference type="AlphaFoldDB" id="A0A947DI31"/>
<gene>
    <name evidence="1" type="ORF">IXB50_19290</name>
</gene>
<protein>
    <submittedName>
        <fullName evidence="1">Uncharacterized protein</fullName>
    </submittedName>
</protein>
<keyword evidence="2" id="KW-1185">Reference proteome</keyword>
<dbReference type="RefSeq" id="WP_215610634.1">
    <property type="nucleotide sequence ID" value="NZ_JADOES010000050.1"/>
</dbReference>